<name>A0ABQ3Y2U6_9ACTN</name>
<proteinExistence type="predicted"/>
<keyword evidence="4" id="KW-1185">Reference proteome</keyword>
<feature type="chain" id="PRO_5047244769" description="Altered inheritance of mitochondria protein 6" evidence="2">
    <location>
        <begin position="26"/>
        <end position="283"/>
    </location>
</feature>
<dbReference type="RefSeq" id="WP_203762410.1">
    <property type="nucleotide sequence ID" value="NZ_BAAABO010000006.1"/>
</dbReference>
<dbReference type="InterPro" id="IPR039559">
    <property type="entry name" value="AIM6_PI-PLC-like_dom"/>
</dbReference>
<evidence type="ECO:0000256" key="2">
    <source>
        <dbReference type="SAM" id="SignalP"/>
    </source>
</evidence>
<organism evidence="3 4">
    <name type="scientific">Paractinoplanes deccanensis</name>
    <dbReference type="NCBI Taxonomy" id="113561"/>
    <lineage>
        <taxon>Bacteria</taxon>
        <taxon>Bacillati</taxon>
        <taxon>Actinomycetota</taxon>
        <taxon>Actinomycetes</taxon>
        <taxon>Micromonosporales</taxon>
        <taxon>Micromonosporaceae</taxon>
        <taxon>Paractinoplanes</taxon>
    </lineage>
</organism>
<dbReference type="Proteomes" id="UP000609879">
    <property type="component" value="Unassembled WGS sequence"/>
</dbReference>
<sequence>MTRRALTLVAAVCALLTLAPAAAQAGGGHGVRPLPRAHAHNDYEHERPLADALSHGFTSVEADIYLVGGELLVAHDPEDVVAGRTLQSLYLDPLLRRVRANHGQVYRGSRLSLQLLVDIKNTGAATYTELDRVLRSYRSMLTTYRNGRVSTGAVTVVISGDRPRDLIAAQRVRSAFYDGRSADLDSGAPASLIPLISDNWNNLFTWQGVGPMPAAERAKLRQFVGDAHAAGRRVRFWATPDTAGPAREAVWRELVAADVDHINTDDLAGLEAFLRATPHARAA</sequence>
<evidence type="ECO:0000313" key="3">
    <source>
        <dbReference type="EMBL" id="GID74309.1"/>
    </source>
</evidence>
<dbReference type="Gene3D" id="3.20.20.190">
    <property type="entry name" value="Phosphatidylinositol (PI) phosphodiesterase"/>
    <property type="match status" value="1"/>
</dbReference>
<gene>
    <name evidence="3" type="ORF">Ade02nite_29500</name>
</gene>
<protein>
    <recommendedName>
        <fullName evidence="1">Altered inheritance of mitochondria protein 6</fullName>
    </recommendedName>
</protein>
<dbReference type="CDD" id="cd08577">
    <property type="entry name" value="PI-PLCc_GDPD_SF_unchar3"/>
    <property type="match status" value="1"/>
</dbReference>
<dbReference type="EMBL" id="BOMI01000057">
    <property type="protein sequence ID" value="GID74309.1"/>
    <property type="molecule type" value="Genomic_DNA"/>
</dbReference>
<evidence type="ECO:0000313" key="4">
    <source>
        <dbReference type="Proteomes" id="UP000609879"/>
    </source>
</evidence>
<dbReference type="InterPro" id="IPR017946">
    <property type="entry name" value="PLC-like_Pdiesterase_TIM-brl"/>
</dbReference>
<keyword evidence="2" id="KW-0732">Signal</keyword>
<accession>A0ABQ3Y2U6</accession>
<feature type="signal peptide" evidence="2">
    <location>
        <begin position="1"/>
        <end position="25"/>
    </location>
</feature>
<evidence type="ECO:0000256" key="1">
    <source>
        <dbReference type="ARBA" id="ARBA00014286"/>
    </source>
</evidence>
<dbReference type="PANTHER" id="PTHR31571:SF1">
    <property type="entry name" value="ALTERED INHERITANCE OF MITOCHONDRIA PROTEIN 6"/>
    <property type="match status" value="1"/>
</dbReference>
<dbReference type="SUPFAM" id="SSF51695">
    <property type="entry name" value="PLC-like phosphodiesterases"/>
    <property type="match status" value="1"/>
</dbReference>
<reference evidence="3 4" key="1">
    <citation type="submission" date="2021-01" db="EMBL/GenBank/DDBJ databases">
        <title>Whole genome shotgun sequence of Actinoplanes deccanensis NBRC 13994.</title>
        <authorList>
            <person name="Komaki H."/>
            <person name="Tamura T."/>
        </authorList>
    </citation>
    <scope>NUCLEOTIDE SEQUENCE [LARGE SCALE GENOMIC DNA]</scope>
    <source>
        <strain evidence="3 4">NBRC 13994</strain>
    </source>
</reference>
<dbReference type="Pfam" id="PF13653">
    <property type="entry name" value="GDPD_2"/>
    <property type="match status" value="1"/>
</dbReference>
<comment type="caution">
    <text evidence="3">The sequence shown here is derived from an EMBL/GenBank/DDBJ whole genome shotgun (WGS) entry which is preliminary data.</text>
</comment>
<dbReference type="PANTHER" id="PTHR31571">
    <property type="entry name" value="ALTERED INHERITANCE OF MITOCHONDRIA PROTEIN 6"/>
    <property type="match status" value="1"/>
</dbReference>
<dbReference type="InterPro" id="IPR051236">
    <property type="entry name" value="HAT_RTT109-like"/>
</dbReference>